<dbReference type="EMBL" id="JANIBM010000011">
    <property type="protein sequence ID" value="MCQ8181672.1"/>
    <property type="molecule type" value="Genomic_DNA"/>
</dbReference>
<sequence>MIGVVKLGGSLLESGALPACLAAAAMRPGRVVIVPGGGPFADRVRAAQRQYAFDDVAAHRMALLAMQQMAELICGLLPDLEVVFDAASLAAGAASAKTLVWAPQVVELDAAGIPASWDVTSDSLAAWLAGRIGADELILVKSAPVDAGAHWPELQRQGILDPAFARFAKPASCKISVVNKDDFVFHHD</sequence>
<dbReference type="Pfam" id="PF00696">
    <property type="entry name" value="AA_kinase"/>
    <property type="match status" value="1"/>
</dbReference>
<dbReference type="InterPro" id="IPR001048">
    <property type="entry name" value="Asp/Glu/Uridylate_kinase"/>
</dbReference>
<feature type="domain" description="Aspartate/glutamate/uridylate kinase" evidence="1">
    <location>
        <begin position="3"/>
        <end position="142"/>
    </location>
</feature>
<proteinExistence type="predicted"/>
<comment type="caution">
    <text evidence="2">The sequence shown here is derived from an EMBL/GenBank/DDBJ whole genome shotgun (WGS) entry which is preliminary data.</text>
</comment>
<name>A0ABT1UHH1_9GAMM</name>
<organism evidence="2 3">
    <name type="scientific">Methylomonas aurea</name>
    <dbReference type="NCBI Taxonomy" id="2952224"/>
    <lineage>
        <taxon>Bacteria</taxon>
        <taxon>Pseudomonadati</taxon>
        <taxon>Pseudomonadota</taxon>
        <taxon>Gammaproteobacteria</taxon>
        <taxon>Methylococcales</taxon>
        <taxon>Methylococcaceae</taxon>
        <taxon>Methylomonas</taxon>
    </lineage>
</organism>
<protein>
    <submittedName>
        <fullName evidence="2">Uridylate kinase</fullName>
    </submittedName>
</protein>
<keyword evidence="2" id="KW-0418">Kinase</keyword>
<accession>A0ABT1UHH1</accession>
<dbReference type="InterPro" id="IPR036393">
    <property type="entry name" value="AceGlu_kinase-like_sf"/>
</dbReference>
<gene>
    <name evidence="2" type="ORF">NP603_11180</name>
</gene>
<evidence type="ECO:0000313" key="2">
    <source>
        <dbReference type="EMBL" id="MCQ8181672.1"/>
    </source>
</evidence>
<evidence type="ECO:0000313" key="3">
    <source>
        <dbReference type="Proteomes" id="UP001524569"/>
    </source>
</evidence>
<dbReference type="SUPFAM" id="SSF53633">
    <property type="entry name" value="Carbamate kinase-like"/>
    <property type="match status" value="1"/>
</dbReference>
<keyword evidence="2" id="KW-0808">Transferase</keyword>
<keyword evidence="3" id="KW-1185">Reference proteome</keyword>
<evidence type="ECO:0000259" key="1">
    <source>
        <dbReference type="Pfam" id="PF00696"/>
    </source>
</evidence>
<dbReference type="Proteomes" id="UP001524569">
    <property type="component" value="Unassembled WGS sequence"/>
</dbReference>
<dbReference type="GO" id="GO:0016301">
    <property type="term" value="F:kinase activity"/>
    <property type="evidence" value="ECO:0007669"/>
    <property type="project" value="UniProtKB-KW"/>
</dbReference>
<dbReference type="Gene3D" id="3.40.1160.10">
    <property type="entry name" value="Acetylglutamate kinase-like"/>
    <property type="match status" value="1"/>
</dbReference>
<dbReference type="RefSeq" id="WP_256610963.1">
    <property type="nucleotide sequence ID" value="NZ_JANIBM010000011.1"/>
</dbReference>
<reference evidence="2 3" key="1">
    <citation type="submission" date="2022-07" db="EMBL/GenBank/DDBJ databases">
        <title>Methylomonas rivi sp. nov., Methylomonas rosea sp. nov., Methylomonas aureus sp. nov. and Methylomonas subterranea sp. nov., four novel methanotrophs isolated from a freshwater creek and the deep terrestrial subsurface.</title>
        <authorList>
            <person name="Abin C."/>
            <person name="Sankaranarayanan K."/>
            <person name="Garner C."/>
            <person name="Sindelar R."/>
            <person name="Kotary K."/>
            <person name="Garner R."/>
            <person name="Barclay S."/>
            <person name="Lawson P."/>
            <person name="Krumholz L."/>
        </authorList>
    </citation>
    <scope>NUCLEOTIDE SEQUENCE [LARGE SCALE GENOMIC DNA]</scope>
    <source>
        <strain evidence="2 3">SURF-1</strain>
    </source>
</reference>